<feature type="repeat" description="PPR" evidence="3">
    <location>
        <begin position="635"/>
        <end position="669"/>
    </location>
</feature>
<organism evidence="4 5">
    <name type="scientific">Arabidopsis arenosa</name>
    <name type="common">Sand rock-cress</name>
    <name type="synonym">Cardaminopsis arenosa</name>
    <dbReference type="NCBI Taxonomy" id="38785"/>
    <lineage>
        <taxon>Eukaryota</taxon>
        <taxon>Viridiplantae</taxon>
        <taxon>Streptophyta</taxon>
        <taxon>Embryophyta</taxon>
        <taxon>Tracheophyta</taxon>
        <taxon>Spermatophyta</taxon>
        <taxon>Magnoliopsida</taxon>
        <taxon>eudicotyledons</taxon>
        <taxon>Gunneridae</taxon>
        <taxon>Pentapetalae</taxon>
        <taxon>rosids</taxon>
        <taxon>malvids</taxon>
        <taxon>Brassicales</taxon>
        <taxon>Brassicaceae</taxon>
        <taxon>Camelineae</taxon>
        <taxon>Arabidopsis</taxon>
    </lineage>
</organism>
<feature type="repeat" description="PPR" evidence="3">
    <location>
        <begin position="740"/>
        <end position="774"/>
    </location>
</feature>
<evidence type="ECO:0000313" key="5">
    <source>
        <dbReference type="Proteomes" id="UP000682877"/>
    </source>
</evidence>
<dbReference type="NCBIfam" id="TIGR00756">
    <property type="entry name" value="PPR"/>
    <property type="match status" value="14"/>
</dbReference>
<dbReference type="Proteomes" id="UP000682877">
    <property type="component" value="Chromosome 3"/>
</dbReference>
<feature type="repeat" description="PPR" evidence="3">
    <location>
        <begin position="326"/>
        <end position="360"/>
    </location>
</feature>
<feature type="repeat" description="PPR" evidence="3">
    <location>
        <begin position="396"/>
        <end position="430"/>
    </location>
</feature>
<dbReference type="PANTHER" id="PTHR46128:SF273">
    <property type="entry name" value="PENTACOTRIPEPTIDE-REPEAT REGION OF PRORP DOMAIN-CONTAINING PROTEIN"/>
    <property type="match status" value="1"/>
</dbReference>
<dbReference type="InterPro" id="IPR011990">
    <property type="entry name" value="TPR-like_helical_dom_sf"/>
</dbReference>
<keyword evidence="2" id="KW-0677">Repeat</keyword>
<feature type="repeat" description="PPR" evidence="3">
    <location>
        <begin position="501"/>
        <end position="535"/>
    </location>
</feature>
<feature type="repeat" description="PPR" evidence="3">
    <location>
        <begin position="361"/>
        <end position="395"/>
    </location>
</feature>
<dbReference type="EMBL" id="LR999453">
    <property type="protein sequence ID" value="CAE5966061.1"/>
    <property type="molecule type" value="Genomic_DNA"/>
</dbReference>
<feature type="repeat" description="PPR" evidence="3">
    <location>
        <begin position="466"/>
        <end position="500"/>
    </location>
</feature>
<evidence type="ECO:0008006" key="6">
    <source>
        <dbReference type="Google" id="ProtNLM"/>
    </source>
</evidence>
<evidence type="ECO:0000256" key="1">
    <source>
        <dbReference type="ARBA" id="ARBA00007626"/>
    </source>
</evidence>
<feature type="repeat" description="PPR" evidence="3">
    <location>
        <begin position="226"/>
        <end position="256"/>
    </location>
</feature>
<feature type="repeat" description="PPR" evidence="3">
    <location>
        <begin position="257"/>
        <end position="291"/>
    </location>
</feature>
<dbReference type="Gene3D" id="1.25.40.10">
    <property type="entry name" value="Tetratricopeptide repeat domain"/>
    <property type="match status" value="6"/>
</dbReference>
<feature type="repeat" description="PPR" evidence="3">
    <location>
        <begin position="431"/>
        <end position="465"/>
    </location>
</feature>
<dbReference type="Pfam" id="PF13041">
    <property type="entry name" value="PPR_2"/>
    <property type="match status" value="6"/>
</dbReference>
<comment type="similarity">
    <text evidence="1">Belongs to the PPR family. P subfamily.</text>
</comment>
<protein>
    <recommendedName>
        <fullName evidence="6">Pentatricopeptide repeat-containing protein</fullName>
    </recommendedName>
</protein>
<accession>A0A8S1ZVB4</accession>
<dbReference type="PROSITE" id="PS51375">
    <property type="entry name" value="PPR"/>
    <property type="match status" value="14"/>
</dbReference>
<dbReference type="Pfam" id="PF13812">
    <property type="entry name" value="PPR_3"/>
    <property type="match status" value="1"/>
</dbReference>
<evidence type="ECO:0000313" key="4">
    <source>
        <dbReference type="EMBL" id="CAE5966061.1"/>
    </source>
</evidence>
<evidence type="ECO:0000256" key="3">
    <source>
        <dbReference type="PROSITE-ProRule" id="PRU00708"/>
    </source>
</evidence>
<reference evidence="4" key="1">
    <citation type="submission" date="2021-01" db="EMBL/GenBank/DDBJ databases">
        <authorList>
            <person name="Bezrukov I."/>
        </authorList>
    </citation>
    <scope>NUCLEOTIDE SEQUENCE</scope>
</reference>
<feature type="repeat" description="PPR" evidence="3">
    <location>
        <begin position="292"/>
        <end position="325"/>
    </location>
</feature>
<dbReference type="SUPFAM" id="SSF81901">
    <property type="entry name" value="HCP-like"/>
    <property type="match status" value="1"/>
</dbReference>
<proteinExistence type="inferred from homology"/>
<dbReference type="AlphaFoldDB" id="A0A8S1ZVB4"/>
<evidence type="ECO:0000256" key="2">
    <source>
        <dbReference type="ARBA" id="ARBA00022737"/>
    </source>
</evidence>
<dbReference type="PANTHER" id="PTHR46128">
    <property type="entry name" value="MITOCHONDRIAL GROUP I INTRON SPLICING FACTOR CCM1"/>
    <property type="match status" value="1"/>
</dbReference>
<dbReference type="Pfam" id="PF01535">
    <property type="entry name" value="PPR"/>
    <property type="match status" value="1"/>
</dbReference>
<feature type="repeat" description="PPR" evidence="3">
    <location>
        <begin position="536"/>
        <end position="570"/>
    </location>
</feature>
<gene>
    <name evidence="4" type="ORF">AARE701A_LOCUS6284</name>
</gene>
<dbReference type="InterPro" id="IPR050872">
    <property type="entry name" value="PPR_P_subfamily"/>
</dbReference>
<dbReference type="Pfam" id="PF12854">
    <property type="entry name" value="PPR_1"/>
    <property type="match status" value="1"/>
</dbReference>
<feature type="repeat" description="PPR" evidence="3">
    <location>
        <begin position="670"/>
        <end position="704"/>
    </location>
</feature>
<dbReference type="InterPro" id="IPR002885">
    <property type="entry name" value="PPR_rpt"/>
</dbReference>
<sequence>MKLPVTSSTRAVYLLRRVPFSSTSTLLHTPPEAESYPSHLPHHLLSILSKPNWQNNPSLNSFLPAITPSHVSSLFSLNLDPHTALQFSYWISQTPNFKHNVDSYASLLTLIDHSKIVCDVPKIIVSMIKCCYSAPDALFVSDICRKMSKDDITKLTLKCYNELLTLLARFGLVDEMNQLYTEMLENFVSMDMYTFNLMINVYCKMGFVKEAKQFMCKMIQAGFCPDYFTSTSFILGYCRSKDVDSAFRVFQEMPNRNEVSYNQLIHGLCEAGRIDEAVSLFVRMKDDFCYPNVYTYTALIKGLCRKNVHKAMGLLDEMLERNLVPDLITYNSLIAGQCRAGHLDSAYRLLSLMKERGLVPDQGTYGCFIDFLCKSKRVEEARRLFESLTKEGVSANVIMYSALIDGYCKAGKVDDAGCLFEKMLSKNCSPNAYTFNALIHGLCRVGNLKEALSLFDQMVKMGLKPTVYTYNILIGRMLKQGDFDDAHKCLQKMMSSGEKPVARTYNTFIEAYCSAGKVQVAEDMMVQMKEEGVPPDDFTYTSLIKAYGKLGLTYSAFDVLKRMFDADCEPSHHTFLSLIKQLFEKKYVVDKSGETGIELVSNIGDVSGSNMWKVMEYDIVIELFEEMAKHGCTPDAKCYEKLISGICKVENLGIALKLLDQMQKEGISPSEMIFNAVISCCCKLQKYGEAANIVEDMICSDHSPQLEHCKTLICGLYEKGERERGYSVFKKLLGCGYNDDEIAWKILIDGMLKQGLVEECSQLFQEMEKNGCNISPRTHSILTQKLHGKD</sequence>
<feature type="repeat" description="PPR" evidence="3">
    <location>
        <begin position="191"/>
        <end position="225"/>
    </location>
</feature>
<keyword evidence="5" id="KW-1185">Reference proteome</keyword>
<name>A0A8S1ZVB4_ARAAE</name>